<dbReference type="Proteomes" id="UP000594638">
    <property type="component" value="Unassembled WGS sequence"/>
</dbReference>
<accession>A0A8S0UQB2</accession>
<feature type="compositionally biased region" description="Basic and acidic residues" evidence="1">
    <location>
        <begin position="8"/>
        <end position="19"/>
    </location>
</feature>
<feature type="compositionally biased region" description="Basic residues" evidence="1">
    <location>
        <begin position="125"/>
        <end position="135"/>
    </location>
</feature>
<gene>
    <name evidence="2" type="ORF">OLEA9_A020233</name>
</gene>
<comment type="caution">
    <text evidence="2">The sequence shown here is derived from an EMBL/GenBank/DDBJ whole genome shotgun (WGS) entry which is preliminary data.</text>
</comment>
<sequence>MSSTDEEMAPRRTRERLDEEVSSQSAPIIQESLPAAPVVCHQRGGSRTRPKLESYSRAITSNSSASVFDRLGPTRTKRDRLHILPTQARLPPILLSQPHPFDPPSMGGQHGQPQSKAITKLTSRYMHHPPRKRRERQATLARMRAN</sequence>
<feature type="compositionally biased region" description="Polar residues" evidence="1">
    <location>
        <begin position="111"/>
        <end position="122"/>
    </location>
</feature>
<proteinExistence type="predicted"/>
<feature type="region of interest" description="Disordered" evidence="1">
    <location>
        <begin position="1"/>
        <end position="54"/>
    </location>
</feature>
<evidence type="ECO:0000256" key="1">
    <source>
        <dbReference type="SAM" id="MobiDB-lite"/>
    </source>
</evidence>
<evidence type="ECO:0000313" key="2">
    <source>
        <dbReference type="EMBL" id="CAA3018514.1"/>
    </source>
</evidence>
<name>A0A8S0UQB2_OLEEU</name>
<feature type="region of interest" description="Disordered" evidence="1">
    <location>
        <begin position="66"/>
        <end position="146"/>
    </location>
</feature>
<protein>
    <submittedName>
        <fullName evidence="2">Uncharacterized protein</fullName>
    </submittedName>
</protein>
<evidence type="ECO:0000313" key="3">
    <source>
        <dbReference type="Proteomes" id="UP000594638"/>
    </source>
</evidence>
<reference evidence="2 3" key="1">
    <citation type="submission" date="2019-12" db="EMBL/GenBank/DDBJ databases">
        <authorList>
            <person name="Alioto T."/>
            <person name="Alioto T."/>
            <person name="Gomez Garrido J."/>
        </authorList>
    </citation>
    <scope>NUCLEOTIDE SEQUENCE [LARGE SCALE GENOMIC DNA]</scope>
</reference>
<dbReference type="AlphaFoldDB" id="A0A8S0UQB2"/>
<keyword evidence="3" id="KW-1185">Reference proteome</keyword>
<organism evidence="2 3">
    <name type="scientific">Olea europaea subsp. europaea</name>
    <dbReference type="NCBI Taxonomy" id="158383"/>
    <lineage>
        <taxon>Eukaryota</taxon>
        <taxon>Viridiplantae</taxon>
        <taxon>Streptophyta</taxon>
        <taxon>Embryophyta</taxon>
        <taxon>Tracheophyta</taxon>
        <taxon>Spermatophyta</taxon>
        <taxon>Magnoliopsida</taxon>
        <taxon>eudicotyledons</taxon>
        <taxon>Gunneridae</taxon>
        <taxon>Pentapetalae</taxon>
        <taxon>asterids</taxon>
        <taxon>lamiids</taxon>
        <taxon>Lamiales</taxon>
        <taxon>Oleaceae</taxon>
        <taxon>Oleeae</taxon>
        <taxon>Olea</taxon>
    </lineage>
</organism>
<dbReference type="Gramene" id="OE9A020233T1">
    <property type="protein sequence ID" value="OE9A020233C1"/>
    <property type="gene ID" value="OE9A020233"/>
</dbReference>
<dbReference type="EMBL" id="CACTIH010007860">
    <property type="protein sequence ID" value="CAA3018514.1"/>
    <property type="molecule type" value="Genomic_DNA"/>
</dbReference>